<evidence type="ECO:0000313" key="1">
    <source>
        <dbReference type="EMBL" id="SEP53006.1"/>
    </source>
</evidence>
<sequence length="189" mass="19749">MPFLHPALEQAAAALEPLRLAGARLGAPNPIAALRQIDCSPQAIRESARKLSSGRDVLVTARLQFEGGAHRAERRWGGEPAALFRSRADELDAHYRQAAEAAARTAAVGLDLADLLDRLAVQTAEQVTSIATSARPAAEAVLAGDRSTDVVHPVTSACHSIAKAVAAGVSTIVETIPALEPFSTPVIPD</sequence>
<reference evidence="2" key="1">
    <citation type="submission" date="2016-10" db="EMBL/GenBank/DDBJ databases">
        <authorList>
            <person name="Varghese N."/>
            <person name="Submissions S."/>
        </authorList>
    </citation>
    <scope>NUCLEOTIDE SEQUENCE [LARGE SCALE GENOMIC DNA]</scope>
    <source>
        <strain evidence="2">DSM 44993</strain>
    </source>
</reference>
<protein>
    <submittedName>
        <fullName evidence="1">Uncharacterized protein</fullName>
    </submittedName>
</protein>
<dbReference type="RefSeq" id="WP_091627176.1">
    <property type="nucleotide sequence ID" value="NZ_FOEF01000023.1"/>
</dbReference>
<evidence type="ECO:0000313" key="2">
    <source>
        <dbReference type="Proteomes" id="UP000198582"/>
    </source>
</evidence>
<dbReference type="AlphaFoldDB" id="A0A1H8YLI1"/>
<keyword evidence="2" id="KW-1185">Reference proteome</keyword>
<dbReference type="OrthoDB" id="3623112at2"/>
<proteinExistence type="predicted"/>
<organism evidence="1 2">
    <name type="scientific">Amycolatopsis saalfeldensis</name>
    <dbReference type="NCBI Taxonomy" id="394193"/>
    <lineage>
        <taxon>Bacteria</taxon>
        <taxon>Bacillati</taxon>
        <taxon>Actinomycetota</taxon>
        <taxon>Actinomycetes</taxon>
        <taxon>Pseudonocardiales</taxon>
        <taxon>Pseudonocardiaceae</taxon>
        <taxon>Amycolatopsis</taxon>
    </lineage>
</organism>
<name>A0A1H8YLI1_9PSEU</name>
<gene>
    <name evidence="1" type="ORF">SAMN04489732_123134</name>
</gene>
<accession>A0A1H8YLI1</accession>
<dbReference type="Proteomes" id="UP000198582">
    <property type="component" value="Unassembled WGS sequence"/>
</dbReference>
<dbReference type="EMBL" id="FOEF01000023">
    <property type="protein sequence ID" value="SEP53006.1"/>
    <property type="molecule type" value="Genomic_DNA"/>
</dbReference>